<feature type="binding site" evidence="17">
    <location>
        <position position="76"/>
    </location>
    <ligand>
        <name>[4Fe-4S] cluster</name>
        <dbReference type="ChEBI" id="CHEBI:49883"/>
        <note>4Fe-4S-S-AdoMet</note>
    </ligand>
</feature>
<feature type="region of interest" description="Disordered" evidence="18">
    <location>
        <begin position="477"/>
        <end position="498"/>
    </location>
</feature>
<evidence type="ECO:0000256" key="12">
    <source>
        <dbReference type="ARBA" id="ARBA00023244"/>
    </source>
</evidence>
<dbReference type="SFLD" id="SFLDF00277">
    <property type="entry name" value="oxygen-independent_coproporphy"/>
    <property type="match status" value="1"/>
</dbReference>
<keyword evidence="11 15" id="KW-0411">Iron-sulfur</keyword>
<organism evidence="20 21">
    <name type="scientific">Pleionea litopenaei</name>
    <dbReference type="NCBI Taxonomy" id="3070815"/>
    <lineage>
        <taxon>Bacteria</taxon>
        <taxon>Pseudomonadati</taxon>
        <taxon>Pseudomonadota</taxon>
        <taxon>Gammaproteobacteria</taxon>
        <taxon>Oceanospirillales</taxon>
        <taxon>Pleioneaceae</taxon>
        <taxon>Pleionea</taxon>
    </lineage>
</organism>
<comment type="function">
    <text evidence="13">Involved in the heme biosynthesis. Catalyzes the anaerobic oxidative decarboxylation of propionate groups of rings A and B of coproporphyrinogen III to yield the vinyl groups in protoporphyrinogen IX.</text>
</comment>
<dbReference type="Gene3D" id="1.10.10.920">
    <property type="match status" value="1"/>
</dbReference>
<comment type="pathway">
    <text evidence="2 15">Porphyrin-containing compound metabolism; protoporphyrin-IX biosynthesis; protoporphyrinogen-IX from coproporphyrinogen-III (AdoMet route): step 1/1.</text>
</comment>
<evidence type="ECO:0000256" key="16">
    <source>
        <dbReference type="PIRSR" id="PIRSR000167-1"/>
    </source>
</evidence>
<feature type="binding site" evidence="16">
    <location>
        <position position="252"/>
    </location>
    <ligand>
        <name>S-adenosyl-L-methionine</name>
        <dbReference type="ChEBI" id="CHEBI:59789"/>
        <label>2</label>
    </ligand>
</feature>
<evidence type="ECO:0000256" key="6">
    <source>
        <dbReference type="ARBA" id="ARBA00022490"/>
    </source>
</evidence>
<dbReference type="SMART" id="SM00729">
    <property type="entry name" value="Elp3"/>
    <property type="match status" value="1"/>
</dbReference>
<keyword evidence="10 15" id="KW-0408">Iron</keyword>
<keyword evidence="5 15" id="KW-0004">4Fe-4S</keyword>
<dbReference type="InterPro" id="IPR023404">
    <property type="entry name" value="rSAM_horseshoe"/>
</dbReference>
<evidence type="ECO:0000256" key="5">
    <source>
        <dbReference type="ARBA" id="ARBA00022485"/>
    </source>
</evidence>
<feature type="domain" description="Radical SAM core" evidence="19">
    <location>
        <begin position="54"/>
        <end position="289"/>
    </location>
</feature>
<evidence type="ECO:0000256" key="8">
    <source>
        <dbReference type="ARBA" id="ARBA00022723"/>
    </source>
</evidence>
<dbReference type="GO" id="GO:0004109">
    <property type="term" value="F:coproporphyrinogen oxidase activity"/>
    <property type="evidence" value="ECO:0007669"/>
    <property type="project" value="InterPro"/>
</dbReference>
<evidence type="ECO:0000256" key="14">
    <source>
        <dbReference type="ARBA" id="ARBA00048321"/>
    </source>
</evidence>
<comment type="cofactor">
    <cofactor evidence="15 17">
        <name>[4Fe-4S] cluster</name>
        <dbReference type="ChEBI" id="CHEBI:49883"/>
    </cofactor>
    <text evidence="15 17">Binds 1 [4Fe-4S] cluster. The cluster is coordinated with 3 cysteines and an exchangeable S-adenosyl-L-methionine.</text>
</comment>
<dbReference type="PANTHER" id="PTHR13932:SF6">
    <property type="entry name" value="OXYGEN-INDEPENDENT COPROPORPHYRINOGEN III OXIDASE"/>
    <property type="match status" value="1"/>
</dbReference>
<evidence type="ECO:0000256" key="7">
    <source>
        <dbReference type="ARBA" id="ARBA00022691"/>
    </source>
</evidence>
<dbReference type="GO" id="GO:0006782">
    <property type="term" value="P:protoporphyrinogen IX biosynthetic process"/>
    <property type="evidence" value="ECO:0007669"/>
    <property type="project" value="TreeGrafter"/>
</dbReference>
<evidence type="ECO:0000256" key="10">
    <source>
        <dbReference type="ARBA" id="ARBA00023004"/>
    </source>
</evidence>
<keyword evidence="6 15" id="KW-0963">Cytoplasm</keyword>
<feature type="binding site" evidence="16">
    <location>
        <begin position="75"/>
        <end position="77"/>
    </location>
    <ligand>
        <name>S-adenosyl-L-methionine</name>
        <dbReference type="ChEBI" id="CHEBI:59789"/>
        <label>2</label>
    </ligand>
</feature>
<evidence type="ECO:0000256" key="9">
    <source>
        <dbReference type="ARBA" id="ARBA00023002"/>
    </source>
</evidence>
<dbReference type="FunFam" id="3.80.30.20:FF:000012">
    <property type="entry name" value="Coproporphyrinogen-III oxidase"/>
    <property type="match status" value="1"/>
</dbReference>
<evidence type="ECO:0000259" key="19">
    <source>
        <dbReference type="PROSITE" id="PS51918"/>
    </source>
</evidence>
<dbReference type="GO" id="GO:0051989">
    <property type="term" value="F:coproporphyrinogen dehydrogenase activity"/>
    <property type="evidence" value="ECO:0007669"/>
    <property type="project" value="UniProtKB-EC"/>
</dbReference>
<evidence type="ECO:0000256" key="18">
    <source>
        <dbReference type="SAM" id="MobiDB-lite"/>
    </source>
</evidence>
<dbReference type="InterPro" id="IPR034505">
    <property type="entry name" value="Coproporphyrinogen-III_oxidase"/>
</dbReference>
<accession>A0AA51RWA4</accession>
<name>A0AA51RWA4_9GAMM</name>
<feature type="binding site" evidence="17">
    <location>
        <position position="73"/>
    </location>
    <ligand>
        <name>[4Fe-4S] cluster</name>
        <dbReference type="ChEBI" id="CHEBI:49883"/>
        <note>4Fe-4S-S-AdoMet</note>
    </ligand>
</feature>
<keyword evidence="9 15" id="KW-0560">Oxidoreductase</keyword>
<dbReference type="Pfam" id="PF06969">
    <property type="entry name" value="HemN_C"/>
    <property type="match status" value="1"/>
</dbReference>
<evidence type="ECO:0000256" key="3">
    <source>
        <dbReference type="ARBA" id="ARBA00005493"/>
    </source>
</evidence>
<dbReference type="InterPro" id="IPR007197">
    <property type="entry name" value="rSAM"/>
</dbReference>
<dbReference type="EMBL" id="CP133548">
    <property type="protein sequence ID" value="WMS88634.1"/>
    <property type="molecule type" value="Genomic_DNA"/>
</dbReference>
<dbReference type="Pfam" id="PF04055">
    <property type="entry name" value="Radical_SAM"/>
    <property type="match status" value="1"/>
</dbReference>
<comment type="similarity">
    <text evidence="3 15">Belongs to the anaerobic coproporphyrinogen-III oxidase family.</text>
</comment>
<dbReference type="RefSeq" id="WP_309203852.1">
    <property type="nucleotide sequence ID" value="NZ_CP133548.1"/>
</dbReference>
<dbReference type="Proteomes" id="UP001239782">
    <property type="component" value="Chromosome"/>
</dbReference>
<dbReference type="SUPFAM" id="SSF102114">
    <property type="entry name" value="Radical SAM enzymes"/>
    <property type="match status" value="1"/>
</dbReference>
<reference evidence="20 21" key="1">
    <citation type="submission" date="2023-08" db="EMBL/GenBank/DDBJ databases">
        <title>Pleionea litopenaei sp. nov., isolated from stomach of juvenile Litopenaeus vannamei.</title>
        <authorList>
            <person name="Rho A.M."/>
            <person name="Hwang C.Y."/>
        </authorList>
    </citation>
    <scope>NUCLEOTIDE SEQUENCE [LARGE SCALE GENOMIC DNA]</scope>
    <source>
        <strain evidence="20 21">HL-JVS1</strain>
    </source>
</reference>
<dbReference type="InterPro" id="IPR006638">
    <property type="entry name" value="Elp3/MiaA/NifB-like_rSAM"/>
</dbReference>
<dbReference type="GO" id="GO:0051539">
    <property type="term" value="F:4 iron, 4 sulfur cluster binding"/>
    <property type="evidence" value="ECO:0007669"/>
    <property type="project" value="UniProtKB-KW"/>
</dbReference>
<dbReference type="EC" id="1.3.98.3" evidence="15"/>
<evidence type="ECO:0000313" key="20">
    <source>
        <dbReference type="EMBL" id="WMS88634.1"/>
    </source>
</evidence>
<proteinExistence type="inferred from homology"/>
<keyword evidence="8 15" id="KW-0479">Metal-binding</keyword>
<feature type="binding site" evidence="16">
    <location>
        <position position="154"/>
    </location>
    <ligand>
        <name>S-adenosyl-L-methionine</name>
        <dbReference type="ChEBI" id="CHEBI:59789"/>
        <label>1</label>
    </ligand>
</feature>
<dbReference type="InterPro" id="IPR058240">
    <property type="entry name" value="rSAM_sf"/>
</dbReference>
<evidence type="ECO:0000256" key="1">
    <source>
        <dbReference type="ARBA" id="ARBA00004496"/>
    </source>
</evidence>
<feature type="binding site" evidence="16">
    <location>
        <begin position="120"/>
        <end position="121"/>
    </location>
    <ligand>
        <name>S-adenosyl-L-methionine</name>
        <dbReference type="ChEBI" id="CHEBI:59789"/>
        <label>2</label>
    </ligand>
</feature>
<protein>
    <recommendedName>
        <fullName evidence="15">Coproporphyrinogen-III oxidase</fullName>
        <ecNumber evidence="15">1.3.98.3</ecNumber>
    </recommendedName>
</protein>
<keyword evidence="21" id="KW-1185">Reference proteome</keyword>
<dbReference type="SFLD" id="SFLDS00029">
    <property type="entry name" value="Radical_SAM"/>
    <property type="match status" value="1"/>
</dbReference>
<sequence length="498" mass="56177">MADGLLYPGPTVQWNDQLIERYSVSGPRYTSYPTALEFNESVGTHEYRLALAAIPASRNLSLYLHIPFCWHVCYYCACNKVVTRDYTRVAAYLDALEREIIAISKQLNGQTVTQLHWGGGTPTYLTADDRARLMNTLKKHFTFADDSEIESSIEVDPRTLKVDELYELREIGFNRLSLGVQDFNPGVQAAVNREQSFEQVSELMNKAREIGFSSISFDLIYGLPLQTVATFEKTLQQVIQLRPDRLSVFNYAHLPHRFAPQRRIDHQQIPSAKEKLNILHLTIDRMQQAGYQYIGMDHFALPSDELAKAQQQGVLHRNFQGYTTQENCDLIGLGVSSISALHSNSGSPGLYAQNHREIASYQAALEHSELATWRGAGLSKDDEVRRSVIFALICNFQLATEEFSQRTGIDFWQYFEDSKLTLQQYAADGLLELSDSHIIVTPVGRLLIRNICMAFDRYFFGDSVLASASGGTTAIPVRQLDTSDSEAENTPRRYSSAI</sequence>
<feature type="binding site" evidence="16">
    <location>
        <position position="119"/>
    </location>
    <ligand>
        <name>S-adenosyl-L-methionine</name>
        <dbReference type="ChEBI" id="CHEBI:59789"/>
        <label>1</label>
    </ligand>
</feature>
<dbReference type="KEGG" id="plei:Q9312_06895"/>
<feature type="binding site" evidence="16">
    <location>
        <position position="181"/>
    </location>
    <ligand>
        <name>S-adenosyl-L-methionine</name>
        <dbReference type="ChEBI" id="CHEBI:59789"/>
        <label>2</label>
    </ligand>
</feature>
<evidence type="ECO:0000313" key="21">
    <source>
        <dbReference type="Proteomes" id="UP001239782"/>
    </source>
</evidence>
<dbReference type="NCBIfam" id="TIGR00538">
    <property type="entry name" value="hemN"/>
    <property type="match status" value="1"/>
</dbReference>
<evidence type="ECO:0000256" key="2">
    <source>
        <dbReference type="ARBA" id="ARBA00004785"/>
    </source>
</evidence>
<dbReference type="PROSITE" id="PS51918">
    <property type="entry name" value="RADICAL_SAM"/>
    <property type="match status" value="1"/>
</dbReference>
<dbReference type="PIRSF" id="PIRSF000167">
    <property type="entry name" value="HemN"/>
    <property type="match status" value="1"/>
</dbReference>
<keyword evidence="7 15" id="KW-0949">S-adenosyl-L-methionine</keyword>
<dbReference type="Gene3D" id="3.80.30.20">
    <property type="entry name" value="tm_1862 like domain"/>
    <property type="match status" value="1"/>
</dbReference>
<dbReference type="InterPro" id="IPR010723">
    <property type="entry name" value="HemN_C"/>
</dbReference>
<comment type="subcellular location">
    <subcellularLocation>
        <location evidence="1 15">Cytoplasm</location>
    </subcellularLocation>
</comment>
<evidence type="ECO:0000256" key="15">
    <source>
        <dbReference type="PIRNR" id="PIRNR000167"/>
    </source>
</evidence>
<dbReference type="GO" id="GO:0046872">
    <property type="term" value="F:metal ion binding"/>
    <property type="evidence" value="ECO:0007669"/>
    <property type="project" value="UniProtKB-KW"/>
</dbReference>
<feature type="binding site" evidence="16">
    <location>
        <position position="193"/>
    </location>
    <ligand>
        <name>S-adenosyl-L-methionine</name>
        <dbReference type="ChEBI" id="CHEBI:59789"/>
        <label>2</label>
    </ligand>
</feature>
<feature type="binding site" evidence="16">
    <location>
        <position position="218"/>
    </location>
    <ligand>
        <name>S-adenosyl-L-methionine</name>
        <dbReference type="ChEBI" id="CHEBI:59789"/>
        <label>2</label>
    </ligand>
</feature>
<dbReference type="PANTHER" id="PTHR13932">
    <property type="entry name" value="COPROPORPHYRINIGEN III OXIDASE"/>
    <property type="match status" value="1"/>
</dbReference>
<dbReference type="CDD" id="cd01335">
    <property type="entry name" value="Radical_SAM"/>
    <property type="match status" value="1"/>
</dbReference>
<dbReference type="AlphaFoldDB" id="A0AA51RWA4"/>
<comment type="catalytic activity">
    <reaction evidence="14 15">
        <text>coproporphyrinogen III + 2 S-adenosyl-L-methionine = protoporphyrinogen IX + 2 5'-deoxyadenosine + 2 L-methionine + 2 CO2</text>
        <dbReference type="Rhea" id="RHEA:15425"/>
        <dbReference type="ChEBI" id="CHEBI:16526"/>
        <dbReference type="ChEBI" id="CHEBI:17319"/>
        <dbReference type="ChEBI" id="CHEBI:57307"/>
        <dbReference type="ChEBI" id="CHEBI:57309"/>
        <dbReference type="ChEBI" id="CHEBI:57844"/>
        <dbReference type="ChEBI" id="CHEBI:59789"/>
        <dbReference type="EC" id="1.3.98.3"/>
    </reaction>
</comment>
<feature type="binding site" evidence="16">
    <location>
        <position position="63"/>
    </location>
    <ligand>
        <name>S-adenosyl-L-methionine</name>
        <dbReference type="ChEBI" id="CHEBI:59789"/>
        <label>1</label>
    </ligand>
</feature>
<evidence type="ECO:0000256" key="13">
    <source>
        <dbReference type="ARBA" id="ARBA00024295"/>
    </source>
</evidence>
<gene>
    <name evidence="20" type="primary">hemN</name>
    <name evidence="20" type="ORF">Q9312_06895</name>
</gene>
<feature type="binding site" evidence="17">
    <location>
        <position position="69"/>
    </location>
    <ligand>
        <name>[4Fe-4S] cluster</name>
        <dbReference type="ChEBI" id="CHEBI:49883"/>
        <note>4Fe-4S-S-AdoMet</note>
    </ligand>
</feature>
<feature type="binding site" evidence="16">
    <location>
        <position position="338"/>
    </location>
    <ligand>
        <name>S-adenosyl-L-methionine</name>
        <dbReference type="ChEBI" id="CHEBI:59789"/>
        <label>1</label>
    </ligand>
</feature>
<dbReference type="SFLD" id="SFLDG01065">
    <property type="entry name" value="anaerobic_coproporphyrinogen-I"/>
    <property type="match status" value="1"/>
</dbReference>
<evidence type="ECO:0000256" key="11">
    <source>
        <dbReference type="ARBA" id="ARBA00023014"/>
    </source>
</evidence>
<comment type="subunit">
    <text evidence="4">Monomer.</text>
</comment>
<dbReference type="GO" id="GO:0005737">
    <property type="term" value="C:cytoplasm"/>
    <property type="evidence" value="ECO:0007669"/>
    <property type="project" value="UniProtKB-SubCell"/>
</dbReference>
<evidence type="ECO:0000256" key="4">
    <source>
        <dbReference type="ARBA" id="ARBA00011245"/>
    </source>
</evidence>
<dbReference type="InterPro" id="IPR004558">
    <property type="entry name" value="Coprogen_oxidase_HemN"/>
</dbReference>
<keyword evidence="12 15" id="KW-0627">Porphyrin biosynthesis</keyword>
<evidence type="ECO:0000256" key="17">
    <source>
        <dbReference type="PIRSR" id="PIRSR000167-2"/>
    </source>
</evidence>